<dbReference type="CDD" id="cd12960">
    <property type="entry name" value="Spider_toxin"/>
    <property type="match status" value="1"/>
</dbReference>
<evidence type="ECO:0000256" key="4">
    <source>
        <dbReference type="ARBA" id="ARBA00023157"/>
    </source>
</evidence>
<proteinExistence type="predicted"/>
<keyword evidence="3" id="KW-0800">Toxin</keyword>
<name>A0A482ZJK0_9ARAC</name>
<sequence length="89" mass="9821">MRTSTILGLCAVVVLLLTIADFSGADEINAQDASEERGYCAEKGIRCDDIHCCTGLKCKCNDSGYNCVCRRVNLYSKERFQNSVTISIF</sequence>
<organism evidence="6">
    <name type="scientific">Lycosa sp. SGP-2016</name>
    <dbReference type="NCBI Taxonomy" id="1905177"/>
    <lineage>
        <taxon>Eukaryota</taxon>
        <taxon>Metazoa</taxon>
        <taxon>Ecdysozoa</taxon>
        <taxon>Arthropoda</taxon>
        <taxon>Chelicerata</taxon>
        <taxon>Arachnida</taxon>
        <taxon>Araneae</taxon>
        <taxon>Araneomorphae</taxon>
        <taxon>Entelegynae</taxon>
        <taxon>Lycosoidea</taxon>
        <taxon>Lycosidae</taxon>
        <taxon>Lycosa</taxon>
    </lineage>
</organism>
<reference evidence="6" key="1">
    <citation type="submission" date="2017-03" db="EMBL/GenBank/DDBJ databases">
        <authorList>
            <person name="QRISCLOUD D."/>
        </authorList>
    </citation>
    <scope>NUCLEOTIDE SEQUENCE</scope>
</reference>
<dbReference type="InterPro" id="IPR004169">
    <property type="entry name" value="Spidertoxin"/>
</dbReference>
<dbReference type="AlphaFoldDB" id="A0A482ZJK0"/>
<dbReference type="EMBL" id="HAGS01000043">
    <property type="protein sequence ID" value="SMD46673.1"/>
    <property type="molecule type" value="Transcribed_RNA"/>
</dbReference>
<feature type="signal peptide" evidence="5">
    <location>
        <begin position="1"/>
        <end position="25"/>
    </location>
</feature>
<evidence type="ECO:0000256" key="5">
    <source>
        <dbReference type="SAM" id="SignalP"/>
    </source>
</evidence>
<evidence type="ECO:0000256" key="3">
    <source>
        <dbReference type="ARBA" id="ARBA00022656"/>
    </source>
</evidence>
<accession>A0A482ZJK0</accession>
<evidence type="ECO:0000256" key="1">
    <source>
        <dbReference type="ARBA" id="ARBA00004613"/>
    </source>
</evidence>
<reference evidence="6" key="2">
    <citation type="submission" date="2019-04" db="EMBL/GenBank/DDBJ databases">
        <title>Unravelling the molecular evolution of spider venoms.</title>
        <authorList>
            <person name="Pineda S."/>
        </authorList>
    </citation>
    <scope>NUCLEOTIDE SEQUENCE</scope>
</reference>
<protein>
    <submittedName>
        <fullName evidence="6">U2-Lycotoxin-Lsp1b_1</fullName>
    </submittedName>
</protein>
<keyword evidence="5" id="KW-0732">Signal</keyword>
<dbReference type="GO" id="GO:0005576">
    <property type="term" value="C:extracellular region"/>
    <property type="evidence" value="ECO:0007669"/>
    <property type="project" value="UniProtKB-SubCell"/>
</dbReference>
<feature type="chain" id="PRO_5019846688" evidence="5">
    <location>
        <begin position="26"/>
        <end position="89"/>
    </location>
</feature>
<dbReference type="GO" id="GO:0090729">
    <property type="term" value="F:toxin activity"/>
    <property type="evidence" value="ECO:0007669"/>
    <property type="project" value="UniProtKB-KW"/>
</dbReference>
<evidence type="ECO:0000313" key="6">
    <source>
        <dbReference type="EMBL" id="SMD46673.1"/>
    </source>
</evidence>
<dbReference type="GO" id="GO:0008200">
    <property type="term" value="F:ion channel inhibitor activity"/>
    <property type="evidence" value="ECO:0007669"/>
    <property type="project" value="InterPro"/>
</dbReference>
<keyword evidence="4" id="KW-1015">Disulfide bond</keyword>
<evidence type="ECO:0000256" key="2">
    <source>
        <dbReference type="ARBA" id="ARBA00022525"/>
    </source>
</evidence>
<keyword evidence="2" id="KW-0964">Secreted</keyword>
<comment type="subcellular location">
    <subcellularLocation>
        <location evidence="1">Secreted</location>
    </subcellularLocation>
</comment>